<evidence type="ECO:0000313" key="2">
    <source>
        <dbReference type="EMBL" id="WAC02939.1"/>
    </source>
</evidence>
<organism evidence="2 3">
    <name type="scientific">Lacinutrix neustonica</name>
    <dbReference type="NCBI Taxonomy" id="2980107"/>
    <lineage>
        <taxon>Bacteria</taxon>
        <taxon>Pseudomonadati</taxon>
        <taxon>Bacteroidota</taxon>
        <taxon>Flavobacteriia</taxon>
        <taxon>Flavobacteriales</taxon>
        <taxon>Flavobacteriaceae</taxon>
        <taxon>Lacinutrix</taxon>
    </lineage>
</organism>
<reference evidence="2" key="1">
    <citation type="submission" date="2022-11" db="EMBL/GenBank/DDBJ databases">
        <title>Lacinutrix neustonica HL-RS19T sp. nov., isolated from the surface microlayer sample of brackish Lake Shihwa.</title>
        <authorList>
            <person name="Choi J.Y."/>
            <person name="Hwang C.Y."/>
        </authorList>
    </citation>
    <scope>NUCLEOTIDE SEQUENCE</scope>
    <source>
        <strain evidence="2">HL-RS19</strain>
    </source>
</reference>
<gene>
    <name evidence="2" type="ORF">N7U66_04740</name>
</gene>
<protein>
    <submittedName>
        <fullName evidence="2">Uncharacterized protein</fullName>
    </submittedName>
</protein>
<evidence type="ECO:0000256" key="1">
    <source>
        <dbReference type="SAM" id="Phobius"/>
    </source>
</evidence>
<accession>A0A9E8MZ64</accession>
<keyword evidence="3" id="KW-1185">Reference proteome</keyword>
<keyword evidence="1" id="KW-1133">Transmembrane helix</keyword>
<keyword evidence="1" id="KW-0812">Transmembrane</keyword>
<dbReference type="KEGG" id="lnu:N7U66_04740"/>
<dbReference type="Proteomes" id="UP001164705">
    <property type="component" value="Chromosome"/>
</dbReference>
<name>A0A9E8MZ64_9FLAO</name>
<feature type="transmembrane region" description="Helical" evidence="1">
    <location>
        <begin position="133"/>
        <end position="153"/>
    </location>
</feature>
<keyword evidence="1" id="KW-0472">Membrane</keyword>
<proteinExistence type="predicted"/>
<evidence type="ECO:0000313" key="3">
    <source>
        <dbReference type="Proteomes" id="UP001164705"/>
    </source>
</evidence>
<dbReference type="RefSeq" id="WP_267677538.1">
    <property type="nucleotide sequence ID" value="NZ_CP113088.1"/>
</dbReference>
<sequence length="155" mass="18411">MLKPNHITYLRLADSVINNLNLPYKSYTSSDKELFQSINSDVPYERIYSNDLEKFFLEDFDASKEVEGKQSLFNSILYFLRNEDLIHINKNNITLSYKGILKNLYGFEYDYIKEKQEAEEAGQQRKFENKIRIFKTVWPVITFVSGLIITYFFTK</sequence>
<dbReference type="EMBL" id="CP113088">
    <property type="protein sequence ID" value="WAC02939.1"/>
    <property type="molecule type" value="Genomic_DNA"/>
</dbReference>
<dbReference type="AlphaFoldDB" id="A0A9E8MZ64"/>